<dbReference type="Proteomes" id="UP000031549">
    <property type="component" value="Unassembled WGS sequence"/>
</dbReference>
<accession>A0A846HBD8</accession>
<sequence length="65" mass="6825">MSRNWELGIGLAVRCGETSAALLVSKSAGSGEPVRGASLKEKGGHERYLHLPSLGIGNWALGIKH</sequence>
<dbReference type="EMBL" id="JTCM02000053">
    <property type="protein sequence ID" value="NEU74907.1"/>
    <property type="molecule type" value="Genomic_DNA"/>
</dbReference>
<evidence type="ECO:0000313" key="2">
    <source>
        <dbReference type="Proteomes" id="UP000031549"/>
    </source>
</evidence>
<dbReference type="RefSeq" id="WP_039737279.1">
    <property type="nucleotide sequence ID" value="NZ_JTCM02000053.1"/>
</dbReference>
<name>A0A846HBD8_9CYAN</name>
<proteinExistence type="predicted"/>
<organism evidence="1 2">
    <name type="scientific">Hassallia byssoidea VB512170</name>
    <dbReference type="NCBI Taxonomy" id="1304833"/>
    <lineage>
        <taxon>Bacteria</taxon>
        <taxon>Bacillati</taxon>
        <taxon>Cyanobacteriota</taxon>
        <taxon>Cyanophyceae</taxon>
        <taxon>Nostocales</taxon>
        <taxon>Tolypothrichaceae</taxon>
        <taxon>Hassallia</taxon>
    </lineage>
</organism>
<protein>
    <submittedName>
        <fullName evidence="1">Uncharacterized protein</fullName>
    </submittedName>
</protein>
<keyword evidence="2" id="KW-1185">Reference proteome</keyword>
<evidence type="ECO:0000313" key="1">
    <source>
        <dbReference type="EMBL" id="NEU74907.1"/>
    </source>
</evidence>
<reference evidence="1 2" key="1">
    <citation type="journal article" date="2015" name="Genome Announc.">
        <title>Draft Genome Sequence of Cyanobacterium Hassallia byssoidea Strain VB512170, Isolated from Monuments in India.</title>
        <authorList>
            <person name="Singh D."/>
            <person name="Chandrababunaidu M.M."/>
            <person name="Panda A."/>
            <person name="Sen D."/>
            <person name="Bhattacharyya S."/>
            <person name="Adhikary S.P."/>
            <person name="Tripathy S."/>
        </authorList>
    </citation>
    <scope>NUCLEOTIDE SEQUENCE [LARGE SCALE GENOMIC DNA]</scope>
    <source>
        <strain evidence="1 2">VB512170</strain>
    </source>
</reference>
<dbReference type="AlphaFoldDB" id="A0A846HBD8"/>
<comment type="caution">
    <text evidence="1">The sequence shown here is derived from an EMBL/GenBank/DDBJ whole genome shotgun (WGS) entry which is preliminary data.</text>
</comment>
<gene>
    <name evidence="1" type="ORF">PI95_020695</name>
</gene>